<gene>
    <name evidence="2" type="ORF">NDU88_007733</name>
</gene>
<evidence type="ECO:0000313" key="2">
    <source>
        <dbReference type="EMBL" id="KAJ1182545.1"/>
    </source>
</evidence>
<keyword evidence="3" id="KW-1185">Reference proteome</keyword>
<name>A0AAV7U0J0_PLEWA</name>
<dbReference type="EMBL" id="JANPWB010000006">
    <property type="protein sequence ID" value="KAJ1182545.1"/>
    <property type="molecule type" value="Genomic_DNA"/>
</dbReference>
<feature type="region of interest" description="Disordered" evidence="1">
    <location>
        <begin position="82"/>
        <end position="103"/>
    </location>
</feature>
<accession>A0AAV7U0J0</accession>
<dbReference type="AlphaFoldDB" id="A0AAV7U0J0"/>
<dbReference type="Proteomes" id="UP001066276">
    <property type="component" value="Chromosome 3_2"/>
</dbReference>
<proteinExistence type="predicted"/>
<sequence>MSLSAAIGVPCQRTVPLVARAHGSLRAGPPWGSPMITRLRNFADWDVIERRVWGRQNKIATVSSLGVARLGAGLSECGRWHGEGADLKTKRSPSSAVGYSASP</sequence>
<protein>
    <submittedName>
        <fullName evidence="2">Uncharacterized protein</fullName>
    </submittedName>
</protein>
<organism evidence="2 3">
    <name type="scientific">Pleurodeles waltl</name>
    <name type="common">Iberian ribbed newt</name>
    <dbReference type="NCBI Taxonomy" id="8319"/>
    <lineage>
        <taxon>Eukaryota</taxon>
        <taxon>Metazoa</taxon>
        <taxon>Chordata</taxon>
        <taxon>Craniata</taxon>
        <taxon>Vertebrata</taxon>
        <taxon>Euteleostomi</taxon>
        <taxon>Amphibia</taxon>
        <taxon>Batrachia</taxon>
        <taxon>Caudata</taxon>
        <taxon>Salamandroidea</taxon>
        <taxon>Salamandridae</taxon>
        <taxon>Pleurodelinae</taxon>
        <taxon>Pleurodeles</taxon>
    </lineage>
</organism>
<feature type="compositionally biased region" description="Polar residues" evidence="1">
    <location>
        <begin position="92"/>
        <end position="103"/>
    </location>
</feature>
<reference evidence="2" key="1">
    <citation type="journal article" date="2022" name="bioRxiv">
        <title>Sequencing and chromosome-scale assembly of the giantPleurodeles waltlgenome.</title>
        <authorList>
            <person name="Brown T."/>
            <person name="Elewa A."/>
            <person name="Iarovenko S."/>
            <person name="Subramanian E."/>
            <person name="Araus A.J."/>
            <person name="Petzold A."/>
            <person name="Susuki M."/>
            <person name="Suzuki K.-i.T."/>
            <person name="Hayashi T."/>
            <person name="Toyoda A."/>
            <person name="Oliveira C."/>
            <person name="Osipova E."/>
            <person name="Leigh N.D."/>
            <person name="Simon A."/>
            <person name="Yun M.H."/>
        </authorList>
    </citation>
    <scope>NUCLEOTIDE SEQUENCE</scope>
    <source>
        <strain evidence="2">20211129_DDA</strain>
        <tissue evidence="2">Liver</tissue>
    </source>
</reference>
<comment type="caution">
    <text evidence="2">The sequence shown here is derived from an EMBL/GenBank/DDBJ whole genome shotgun (WGS) entry which is preliminary data.</text>
</comment>
<evidence type="ECO:0000256" key="1">
    <source>
        <dbReference type="SAM" id="MobiDB-lite"/>
    </source>
</evidence>
<evidence type="ECO:0000313" key="3">
    <source>
        <dbReference type="Proteomes" id="UP001066276"/>
    </source>
</evidence>